<dbReference type="CDD" id="cd05233">
    <property type="entry name" value="SDR_c"/>
    <property type="match status" value="1"/>
</dbReference>
<dbReference type="FunFam" id="3.40.50.720:FF:000084">
    <property type="entry name" value="Short-chain dehydrogenase reductase"/>
    <property type="match status" value="1"/>
</dbReference>
<reference evidence="4 5" key="1">
    <citation type="submission" date="2019-08" db="EMBL/GenBank/DDBJ databases">
        <title>Deep-cultivation of Planctomycetes and their phenomic and genomic characterization uncovers novel biology.</title>
        <authorList>
            <person name="Wiegand S."/>
            <person name="Jogler M."/>
            <person name="Boedeker C."/>
            <person name="Pinto D."/>
            <person name="Vollmers J."/>
            <person name="Rivas-Marin E."/>
            <person name="Kohn T."/>
            <person name="Peeters S.H."/>
            <person name="Heuer A."/>
            <person name="Rast P."/>
            <person name="Oberbeckmann S."/>
            <person name="Bunk B."/>
            <person name="Jeske O."/>
            <person name="Meyerdierks A."/>
            <person name="Storesund J.E."/>
            <person name="Kallscheuer N."/>
            <person name="Luecker S."/>
            <person name="Lage O.M."/>
            <person name="Pohl T."/>
            <person name="Merkel B.J."/>
            <person name="Hornburger P."/>
            <person name="Mueller R.-W."/>
            <person name="Bruemmer F."/>
            <person name="Labrenz M."/>
            <person name="Spormann A.M."/>
            <person name="Op den Camp H."/>
            <person name="Overmann J."/>
            <person name="Amann R."/>
            <person name="Jetten M.S.M."/>
            <person name="Mascher T."/>
            <person name="Medema M.H."/>
            <person name="Devos D.P."/>
            <person name="Kaster A.-K."/>
            <person name="Ovreas L."/>
            <person name="Rohde M."/>
            <person name="Galperin M.Y."/>
            <person name="Jogler C."/>
        </authorList>
    </citation>
    <scope>NUCLEOTIDE SEQUENCE [LARGE SCALE GENOMIC DNA]</scope>
    <source>
        <strain evidence="4 5">OJF2</strain>
    </source>
</reference>
<dbReference type="EMBL" id="CP042997">
    <property type="protein sequence ID" value="QEH36146.1"/>
    <property type="molecule type" value="Genomic_DNA"/>
</dbReference>
<organism evidence="4 5">
    <name type="scientific">Aquisphaera giovannonii</name>
    <dbReference type="NCBI Taxonomy" id="406548"/>
    <lineage>
        <taxon>Bacteria</taxon>
        <taxon>Pseudomonadati</taxon>
        <taxon>Planctomycetota</taxon>
        <taxon>Planctomycetia</taxon>
        <taxon>Isosphaerales</taxon>
        <taxon>Isosphaeraceae</taxon>
        <taxon>Aquisphaera</taxon>
    </lineage>
</organism>
<dbReference type="PANTHER" id="PTHR42760">
    <property type="entry name" value="SHORT-CHAIN DEHYDROGENASES/REDUCTASES FAMILY MEMBER"/>
    <property type="match status" value="1"/>
</dbReference>
<evidence type="ECO:0000259" key="3">
    <source>
        <dbReference type="SMART" id="SM00822"/>
    </source>
</evidence>
<dbReference type="Pfam" id="PF00106">
    <property type="entry name" value="adh_short"/>
    <property type="match status" value="1"/>
</dbReference>
<accession>A0A5B9W642</accession>
<dbReference type="Proteomes" id="UP000324233">
    <property type="component" value="Chromosome"/>
</dbReference>
<keyword evidence="4" id="KW-0560">Oxidoreductase</keyword>
<dbReference type="AlphaFoldDB" id="A0A5B9W642"/>
<dbReference type="InterPro" id="IPR002347">
    <property type="entry name" value="SDR_fam"/>
</dbReference>
<dbReference type="GO" id="GO:0030497">
    <property type="term" value="P:fatty acid elongation"/>
    <property type="evidence" value="ECO:0007669"/>
    <property type="project" value="TreeGrafter"/>
</dbReference>
<name>A0A5B9W642_9BACT</name>
<dbReference type="SUPFAM" id="SSF51735">
    <property type="entry name" value="NAD(P)-binding Rossmann-fold domains"/>
    <property type="match status" value="1"/>
</dbReference>
<dbReference type="GO" id="GO:0004316">
    <property type="term" value="F:3-oxoacyl-[acyl-carrier-protein] reductase (NADPH) activity"/>
    <property type="evidence" value="ECO:0007669"/>
    <property type="project" value="UniProtKB-EC"/>
</dbReference>
<keyword evidence="5" id="KW-1185">Reference proteome</keyword>
<dbReference type="PRINTS" id="PR00081">
    <property type="entry name" value="GDHRDH"/>
</dbReference>
<protein>
    <submittedName>
        <fullName evidence="4">3-oxoacyl-[acyl-carrier-protein] reductase FabG</fullName>
        <ecNumber evidence="4">1.1.1.100</ecNumber>
    </submittedName>
</protein>
<evidence type="ECO:0000313" key="5">
    <source>
        <dbReference type="Proteomes" id="UP000324233"/>
    </source>
</evidence>
<dbReference type="InterPro" id="IPR057326">
    <property type="entry name" value="KR_dom"/>
</dbReference>
<dbReference type="RefSeq" id="WP_148595861.1">
    <property type="nucleotide sequence ID" value="NZ_CP042997.1"/>
</dbReference>
<dbReference type="Gene3D" id="3.40.50.720">
    <property type="entry name" value="NAD(P)-binding Rossmann-like Domain"/>
    <property type="match status" value="1"/>
</dbReference>
<feature type="domain" description="Ketoreductase" evidence="3">
    <location>
        <begin position="11"/>
        <end position="191"/>
    </location>
</feature>
<gene>
    <name evidence="4" type="primary">fabG_11</name>
    <name evidence="4" type="ORF">OJF2_47060</name>
</gene>
<evidence type="ECO:0000313" key="4">
    <source>
        <dbReference type="EMBL" id="QEH36146.1"/>
    </source>
</evidence>
<dbReference type="OrthoDB" id="9803333at2"/>
<dbReference type="EC" id="1.1.1.100" evidence="4"/>
<dbReference type="KEGG" id="agv:OJF2_47060"/>
<evidence type="ECO:0000256" key="2">
    <source>
        <dbReference type="RuleBase" id="RU000363"/>
    </source>
</evidence>
<comment type="similarity">
    <text evidence="1 2">Belongs to the short-chain dehydrogenases/reductases (SDR) family.</text>
</comment>
<dbReference type="InterPro" id="IPR036291">
    <property type="entry name" value="NAD(P)-bd_dom_sf"/>
</dbReference>
<proteinExistence type="inferred from homology"/>
<dbReference type="SMART" id="SM00822">
    <property type="entry name" value="PKS_KR"/>
    <property type="match status" value="1"/>
</dbReference>
<sequence>MLSKLFDLTGRVALVTGGSKGLGKAMAIGLAEAGAGVVIASRHEEELRAAAREIRSAGTAGVEYVVSDLSLRGEADTLAQKAIEAMGRVDILINNAGVNTPQAIDEMKDEVWDRVLELNLTSCMALTRALSPYMKERKWGRIVHLSSIMGLTSAAARNPYSATKSALLGLARASANDLGSFGITVNCIAPGPMLTDMPMSVLSKEKQDEFAQGTALLRWGRPDELVGPVLLLASDAGSYITGSVLVVDGGCLAKVF</sequence>
<dbReference type="PRINTS" id="PR00080">
    <property type="entry name" value="SDRFAMILY"/>
</dbReference>
<dbReference type="PANTHER" id="PTHR42760:SF40">
    <property type="entry name" value="3-OXOACYL-[ACYL-CARRIER-PROTEIN] REDUCTASE, CHLOROPLASTIC"/>
    <property type="match status" value="1"/>
</dbReference>
<evidence type="ECO:0000256" key="1">
    <source>
        <dbReference type="ARBA" id="ARBA00006484"/>
    </source>
</evidence>